<evidence type="ECO:0000313" key="2">
    <source>
        <dbReference type="WBParaSite" id="MBELARI_LOCUS14645"/>
    </source>
</evidence>
<reference evidence="2" key="1">
    <citation type="submission" date="2024-02" db="UniProtKB">
        <authorList>
            <consortium name="WormBaseParasite"/>
        </authorList>
    </citation>
    <scope>IDENTIFICATION</scope>
</reference>
<dbReference type="WBParaSite" id="MBELARI_LOCUS14645">
    <property type="protein sequence ID" value="MBELARI_LOCUS14645"/>
    <property type="gene ID" value="MBELARI_LOCUS14645"/>
</dbReference>
<name>A0AAF3J3X5_9BILA</name>
<organism evidence="1 2">
    <name type="scientific">Mesorhabditis belari</name>
    <dbReference type="NCBI Taxonomy" id="2138241"/>
    <lineage>
        <taxon>Eukaryota</taxon>
        <taxon>Metazoa</taxon>
        <taxon>Ecdysozoa</taxon>
        <taxon>Nematoda</taxon>
        <taxon>Chromadorea</taxon>
        <taxon>Rhabditida</taxon>
        <taxon>Rhabditina</taxon>
        <taxon>Rhabditomorpha</taxon>
        <taxon>Rhabditoidea</taxon>
        <taxon>Rhabditidae</taxon>
        <taxon>Mesorhabditinae</taxon>
        <taxon>Mesorhabditis</taxon>
    </lineage>
</organism>
<keyword evidence="1" id="KW-1185">Reference proteome</keyword>
<accession>A0AAF3J3X5</accession>
<protein>
    <submittedName>
        <fullName evidence="2">Uncharacterized protein</fullName>
    </submittedName>
</protein>
<dbReference type="Proteomes" id="UP000887575">
    <property type="component" value="Unassembled WGS sequence"/>
</dbReference>
<evidence type="ECO:0000313" key="1">
    <source>
        <dbReference type="Proteomes" id="UP000887575"/>
    </source>
</evidence>
<dbReference type="AlphaFoldDB" id="A0AAF3J3X5"/>
<proteinExistence type="predicted"/>
<sequence length="113" mass="12957">MYKNKSIPEKTDDETTIKINFLTDSINEEHSCFLRTTNYSFPTESRRKRPSDFFTVTGGGGFLEAAQVDPLVVEVEAITTGELGFKSLLFFVLPESPIFLPRLRRDFFSKPQR</sequence>